<organism evidence="9 10">
    <name type="scientific">Trichomonas vaginalis (strain ATCC PRA-98 / G3)</name>
    <dbReference type="NCBI Taxonomy" id="412133"/>
    <lineage>
        <taxon>Eukaryota</taxon>
        <taxon>Metamonada</taxon>
        <taxon>Parabasalia</taxon>
        <taxon>Trichomonadida</taxon>
        <taxon>Trichomonadidae</taxon>
        <taxon>Trichomonas</taxon>
    </lineage>
</organism>
<evidence type="ECO:0000256" key="3">
    <source>
        <dbReference type="ARBA" id="ARBA00022723"/>
    </source>
</evidence>
<dbReference type="Pfam" id="PF13445">
    <property type="entry name" value="zf-RING_UBOX"/>
    <property type="match status" value="1"/>
</dbReference>
<evidence type="ECO:0000256" key="4">
    <source>
        <dbReference type="ARBA" id="ARBA00022771"/>
    </source>
</evidence>
<dbReference type="VEuPathDB" id="TrichDB:TVAGG3_0960750"/>
<dbReference type="OrthoDB" id="302966at2759"/>
<dbReference type="PANTHER" id="PTHR12983">
    <property type="entry name" value="RING FINGER 10 FAMILY MEMBER"/>
    <property type="match status" value="1"/>
</dbReference>
<dbReference type="STRING" id="5722.A2DY05"/>
<evidence type="ECO:0000256" key="5">
    <source>
        <dbReference type="ARBA" id="ARBA00022833"/>
    </source>
</evidence>
<dbReference type="InterPro" id="IPR017907">
    <property type="entry name" value="Znf_RING_CS"/>
</dbReference>
<dbReference type="GO" id="GO:0045944">
    <property type="term" value="P:positive regulation of transcription by RNA polymerase II"/>
    <property type="evidence" value="ECO:0000318"/>
    <property type="project" value="GO_Central"/>
</dbReference>
<dbReference type="SUPFAM" id="SSF57850">
    <property type="entry name" value="RING/U-box"/>
    <property type="match status" value="1"/>
</dbReference>
<feature type="domain" description="RING-type" evidence="8">
    <location>
        <begin position="115"/>
        <end position="155"/>
    </location>
</feature>
<dbReference type="PROSITE" id="PS50089">
    <property type="entry name" value="ZF_RING_2"/>
    <property type="match status" value="1"/>
</dbReference>
<dbReference type="Proteomes" id="UP000001542">
    <property type="component" value="Unassembled WGS sequence"/>
</dbReference>
<dbReference type="GO" id="GO:0008270">
    <property type="term" value="F:zinc ion binding"/>
    <property type="evidence" value="ECO:0007669"/>
    <property type="project" value="UniProtKB-KW"/>
</dbReference>
<dbReference type="InterPro" id="IPR013083">
    <property type="entry name" value="Znf_RING/FYVE/PHD"/>
</dbReference>
<evidence type="ECO:0000313" key="9">
    <source>
        <dbReference type="EMBL" id="EAY14741.1"/>
    </source>
</evidence>
<keyword evidence="2" id="KW-0963">Cytoplasm</keyword>
<dbReference type="PROSITE" id="PS00518">
    <property type="entry name" value="ZF_RING_1"/>
    <property type="match status" value="1"/>
</dbReference>
<evidence type="ECO:0000256" key="6">
    <source>
        <dbReference type="PROSITE-ProRule" id="PRU00175"/>
    </source>
</evidence>
<sequence>MSFFKSVSRQSSIQSEYAFGCPEDSYKFISNTRKFAPQPCRAHCHRRPSSINPYTAGNFQFVYKNPAQLDKHSESTRKIDELNDALFGHCFWPESGIQWDLLYAAIAHVSDEYVCPICLFTPVAPRLTICGHIICADCLQLLMNHSDKVMKCPVCGEIIGSHDFIRCKCIFDSKLTKCTFSKVYRYVSDNICFGAHGQLDSLRVASDPLNKFTRFTIADSKFIESMQRGEIEALQTQHVIYAEEPEKVAAIQSIIESIQKETVDDDKTVFRTCKHTDSEQKVTFYQSVDGRIIFMNQLNKKMLIEQFGSLDKAPDSIEAPVMSTSIGYEYDTDNSHIPSGAECVYAFLDFTNIVSKDVLAQHSREIKKLTPVVVKKHVPTRVITKDDFQKFIPEEHHPEPTLSDEQEFPSLSPSKPALPKKEKPKQEEDFPSFDSLSSQPQPKRGKKKTAVVISAWGNINF</sequence>
<dbReference type="GO" id="GO:0000976">
    <property type="term" value="F:transcription cis-regulatory region binding"/>
    <property type="evidence" value="ECO:0000318"/>
    <property type="project" value="GO_Central"/>
</dbReference>
<comment type="subcellular location">
    <subcellularLocation>
        <location evidence="1">Cytoplasm</location>
    </subcellularLocation>
</comment>
<reference evidence="9" key="1">
    <citation type="submission" date="2006-10" db="EMBL/GenBank/DDBJ databases">
        <authorList>
            <person name="Amadeo P."/>
            <person name="Zhao Q."/>
            <person name="Wortman J."/>
            <person name="Fraser-Liggett C."/>
            <person name="Carlton J."/>
        </authorList>
    </citation>
    <scope>NUCLEOTIDE SEQUENCE</scope>
    <source>
        <strain evidence="9">G3</strain>
    </source>
</reference>
<dbReference type="SMART" id="SM00184">
    <property type="entry name" value="RING"/>
    <property type="match status" value="1"/>
</dbReference>
<dbReference type="eggNOG" id="KOG2164">
    <property type="taxonomic scope" value="Eukaryota"/>
</dbReference>
<dbReference type="InterPro" id="IPR039739">
    <property type="entry name" value="MAG2/RNF10"/>
</dbReference>
<evidence type="ECO:0000256" key="2">
    <source>
        <dbReference type="ARBA" id="ARBA00022490"/>
    </source>
</evidence>
<dbReference type="InterPro" id="IPR001841">
    <property type="entry name" value="Znf_RING"/>
</dbReference>
<dbReference type="KEGG" id="tva:4772735"/>
<name>A2DY05_TRIV3</name>
<dbReference type="InParanoid" id="A2DY05"/>
<keyword evidence="5" id="KW-0862">Zinc</keyword>
<gene>
    <name evidence="9" type="ORF">TVAG_038490</name>
</gene>
<dbReference type="Gene3D" id="3.30.40.10">
    <property type="entry name" value="Zinc/RING finger domain, C3HC4 (zinc finger)"/>
    <property type="match status" value="1"/>
</dbReference>
<keyword evidence="10" id="KW-1185">Reference proteome</keyword>
<protein>
    <recommendedName>
        <fullName evidence="8">RING-type domain-containing protein</fullName>
    </recommendedName>
</protein>
<dbReference type="OMA" id="LNEECSQ"/>
<accession>A2DY05</accession>
<dbReference type="RefSeq" id="XP_001326964.1">
    <property type="nucleotide sequence ID" value="XM_001326929.1"/>
</dbReference>
<evidence type="ECO:0000313" key="10">
    <source>
        <dbReference type="Proteomes" id="UP000001542"/>
    </source>
</evidence>
<keyword evidence="4 6" id="KW-0863">Zinc-finger</keyword>
<reference evidence="9" key="2">
    <citation type="journal article" date="2007" name="Science">
        <title>Draft genome sequence of the sexually transmitted pathogen Trichomonas vaginalis.</title>
        <authorList>
            <person name="Carlton J.M."/>
            <person name="Hirt R.P."/>
            <person name="Silva J.C."/>
            <person name="Delcher A.L."/>
            <person name="Schatz M."/>
            <person name="Zhao Q."/>
            <person name="Wortman J.R."/>
            <person name="Bidwell S.L."/>
            <person name="Alsmark U.C.M."/>
            <person name="Besteiro S."/>
            <person name="Sicheritz-Ponten T."/>
            <person name="Noel C.J."/>
            <person name="Dacks J.B."/>
            <person name="Foster P.G."/>
            <person name="Simillion C."/>
            <person name="Van de Peer Y."/>
            <person name="Miranda-Saavedra D."/>
            <person name="Barton G.J."/>
            <person name="Westrop G.D."/>
            <person name="Mueller S."/>
            <person name="Dessi D."/>
            <person name="Fiori P.L."/>
            <person name="Ren Q."/>
            <person name="Paulsen I."/>
            <person name="Zhang H."/>
            <person name="Bastida-Corcuera F.D."/>
            <person name="Simoes-Barbosa A."/>
            <person name="Brown M.T."/>
            <person name="Hayes R.D."/>
            <person name="Mukherjee M."/>
            <person name="Okumura C.Y."/>
            <person name="Schneider R."/>
            <person name="Smith A.J."/>
            <person name="Vanacova S."/>
            <person name="Villalvazo M."/>
            <person name="Haas B.J."/>
            <person name="Pertea M."/>
            <person name="Feldblyum T.V."/>
            <person name="Utterback T.R."/>
            <person name="Shu C.L."/>
            <person name="Osoegawa K."/>
            <person name="de Jong P.J."/>
            <person name="Hrdy I."/>
            <person name="Horvathova L."/>
            <person name="Zubacova Z."/>
            <person name="Dolezal P."/>
            <person name="Malik S.B."/>
            <person name="Logsdon J.M. Jr."/>
            <person name="Henze K."/>
            <person name="Gupta A."/>
            <person name="Wang C.C."/>
            <person name="Dunne R.L."/>
            <person name="Upcroft J.A."/>
            <person name="Upcroft P."/>
            <person name="White O."/>
            <person name="Salzberg S.L."/>
            <person name="Tang P."/>
            <person name="Chiu C.-H."/>
            <person name="Lee Y.-S."/>
            <person name="Embley T.M."/>
            <person name="Coombs G.H."/>
            <person name="Mottram J.C."/>
            <person name="Tachezy J."/>
            <person name="Fraser-Liggett C.M."/>
            <person name="Johnson P.J."/>
        </authorList>
    </citation>
    <scope>NUCLEOTIDE SEQUENCE [LARGE SCALE GENOMIC DNA]</scope>
    <source>
        <strain evidence="9">G3</strain>
    </source>
</reference>
<dbReference type="PANTHER" id="PTHR12983:SF9">
    <property type="entry name" value="E3 UBIQUITIN-PROTEIN LIGASE RNF10"/>
    <property type="match status" value="1"/>
</dbReference>
<dbReference type="VEuPathDB" id="TrichDB:TVAG_038490"/>
<evidence type="ECO:0000256" key="1">
    <source>
        <dbReference type="ARBA" id="ARBA00004496"/>
    </source>
</evidence>
<feature type="compositionally biased region" description="Basic and acidic residues" evidence="7">
    <location>
        <begin position="419"/>
        <end position="428"/>
    </location>
</feature>
<dbReference type="InterPro" id="IPR027370">
    <property type="entry name" value="Znf-RING_euk"/>
</dbReference>
<dbReference type="GO" id="GO:0005737">
    <property type="term" value="C:cytoplasm"/>
    <property type="evidence" value="ECO:0007669"/>
    <property type="project" value="UniProtKB-SubCell"/>
</dbReference>
<keyword evidence="3" id="KW-0479">Metal-binding</keyword>
<evidence type="ECO:0000256" key="7">
    <source>
        <dbReference type="SAM" id="MobiDB-lite"/>
    </source>
</evidence>
<dbReference type="EMBL" id="DS113266">
    <property type="protein sequence ID" value="EAY14741.1"/>
    <property type="molecule type" value="Genomic_DNA"/>
</dbReference>
<feature type="region of interest" description="Disordered" evidence="7">
    <location>
        <begin position="394"/>
        <end position="449"/>
    </location>
</feature>
<dbReference type="FunCoup" id="A2DY05">
    <property type="interactions" value="360"/>
</dbReference>
<proteinExistence type="predicted"/>
<dbReference type="AlphaFoldDB" id="A2DY05"/>
<evidence type="ECO:0000259" key="8">
    <source>
        <dbReference type="PROSITE" id="PS50089"/>
    </source>
</evidence>